<dbReference type="SUPFAM" id="SSF53244">
    <property type="entry name" value="MurD-like peptide ligases, peptide-binding domain"/>
    <property type="match status" value="1"/>
</dbReference>
<evidence type="ECO:0000256" key="1">
    <source>
        <dbReference type="ARBA" id="ARBA00001946"/>
    </source>
</evidence>
<dbReference type="NCBIfam" id="TIGR01499">
    <property type="entry name" value="folC"/>
    <property type="match status" value="1"/>
</dbReference>
<dbReference type="PANTHER" id="PTHR11136:SF0">
    <property type="entry name" value="DIHYDROFOLATE SYNTHETASE-RELATED"/>
    <property type="match status" value="1"/>
</dbReference>
<dbReference type="GO" id="GO:0005524">
    <property type="term" value="F:ATP binding"/>
    <property type="evidence" value="ECO:0007669"/>
    <property type="project" value="UniProtKB-KW"/>
</dbReference>
<protein>
    <recommendedName>
        <fullName evidence="3">tetrahydrofolate synthase</fullName>
        <ecNumber evidence="3">6.3.2.17</ecNumber>
    </recommendedName>
    <alternativeName>
        <fullName evidence="9">Tetrahydrofolylpolyglutamate synthase</fullName>
    </alternativeName>
</protein>
<dbReference type="Gene3D" id="3.40.1190.10">
    <property type="entry name" value="Mur-like, catalytic domain"/>
    <property type="match status" value="1"/>
</dbReference>
<accession>A0A388TI84</accession>
<proteinExistence type="inferred from homology"/>
<dbReference type="PANTHER" id="PTHR11136">
    <property type="entry name" value="FOLYLPOLYGLUTAMATE SYNTHASE-RELATED"/>
    <property type="match status" value="1"/>
</dbReference>
<dbReference type="SUPFAM" id="SSF53623">
    <property type="entry name" value="MurD-like peptide ligases, catalytic domain"/>
    <property type="match status" value="1"/>
</dbReference>
<dbReference type="Proteomes" id="UP000275925">
    <property type="component" value="Unassembled WGS sequence"/>
</dbReference>
<reference evidence="12 13" key="1">
    <citation type="journal article" date="2019" name="ISME J.">
        <title>Genome analyses of uncultured TG2/ZB3 bacteria in 'Margulisbacteria' specifically attached to ectosymbiotic spirochetes of protists in the termite gut.</title>
        <authorList>
            <person name="Utami Y.D."/>
            <person name="Kuwahara H."/>
            <person name="Igai K."/>
            <person name="Murakami T."/>
            <person name="Sugaya K."/>
            <person name="Morikawa T."/>
            <person name="Nagura Y."/>
            <person name="Yuki M."/>
            <person name="Deevong P."/>
            <person name="Inoue T."/>
            <person name="Kihara K."/>
            <person name="Lo N."/>
            <person name="Yamada A."/>
            <person name="Ohkuma M."/>
            <person name="Hongoh Y."/>
        </authorList>
    </citation>
    <scope>NUCLEOTIDE SEQUENCE [LARGE SCALE GENOMIC DNA]</scope>
    <source>
        <strain evidence="12">NkOx7-02</strain>
    </source>
</reference>
<organism evidence="12 13">
    <name type="scientific">Candidatus Termititenax persephonae</name>
    <dbReference type="NCBI Taxonomy" id="2218525"/>
    <lineage>
        <taxon>Bacteria</taxon>
        <taxon>Bacillati</taxon>
        <taxon>Candidatus Margulisiibacteriota</taxon>
        <taxon>Candidatus Termititenacia</taxon>
        <taxon>Candidatus Termititenacales</taxon>
        <taxon>Candidatus Termititenacaceae</taxon>
        <taxon>Candidatus Termititenax</taxon>
    </lineage>
</organism>
<comment type="similarity">
    <text evidence="2">Belongs to the folylpolyglutamate synthase family.</text>
</comment>
<evidence type="ECO:0000256" key="4">
    <source>
        <dbReference type="ARBA" id="ARBA00022598"/>
    </source>
</evidence>
<evidence type="ECO:0000256" key="7">
    <source>
        <dbReference type="ARBA" id="ARBA00022840"/>
    </source>
</evidence>
<name>A0A388TI84_9BACT</name>
<keyword evidence="13" id="KW-1185">Reference proteome</keyword>
<evidence type="ECO:0000256" key="10">
    <source>
        <dbReference type="ARBA" id="ARBA00047493"/>
    </source>
</evidence>
<dbReference type="GO" id="GO:0008841">
    <property type="term" value="F:dihydrofolate synthase activity"/>
    <property type="evidence" value="ECO:0007669"/>
    <property type="project" value="TreeGrafter"/>
</dbReference>
<dbReference type="Gene3D" id="3.90.190.20">
    <property type="entry name" value="Mur ligase, C-terminal domain"/>
    <property type="match status" value="1"/>
</dbReference>
<sequence>MLKYFLAVRKLERYVRWAGVRPGLERITQLLALLGNPQQGLKAVHVAGTNGKGSTVLLTANALRECGYKVGAYLSPHLVEYTERFLLNGREISRRDLARIFAKVDEAAQQVRGVTEFEILTAMAFVFFQEQKVDFLVLETGLGGKYDATNVCQPVLTIITPIDYDHESVLGPSLKKIAAEKAGIIKRGVPLATVEQKPEALREIKKQARQYKNKVRLISGQDNRRLVRAALRFLDLPPGLVRQGLQKTFCPGRLQKWRDQPPFYLDVAHNPQALSRLLKMAKPKVLVLGLMRRKNLRKILAVLSKKIELLIAVDLPSAGLAEAFTSAEIAVAARAYGIPAVLKPNVLSACRLAAREAARRRTAAAAAGSFHLVGEIFKKYRLSRGIRKS</sequence>
<evidence type="ECO:0000256" key="8">
    <source>
        <dbReference type="ARBA" id="ARBA00022842"/>
    </source>
</evidence>
<feature type="domain" description="Mur ligase C-terminal" evidence="11">
    <location>
        <begin position="252"/>
        <end position="362"/>
    </location>
</feature>
<dbReference type="Pfam" id="PF02875">
    <property type="entry name" value="Mur_ligase_C"/>
    <property type="match status" value="1"/>
</dbReference>
<dbReference type="EC" id="6.3.2.17" evidence="3"/>
<evidence type="ECO:0000256" key="5">
    <source>
        <dbReference type="ARBA" id="ARBA00022723"/>
    </source>
</evidence>
<evidence type="ECO:0000259" key="11">
    <source>
        <dbReference type="Pfam" id="PF02875"/>
    </source>
</evidence>
<gene>
    <name evidence="12" type="ORF">NO2_1388</name>
</gene>
<dbReference type="GO" id="GO:0046872">
    <property type="term" value="F:metal ion binding"/>
    <property type="evidence" value="ECO:0007669"/>
    <property type="project" value="UniProtKB-KW"/>
</dbReference>
<keyword evidence="7" id="KW-0067">ATP-binding</keyword>
<evidence type="ECO:0000256" key="3">
    <source>
        <dbReference type="ARBA" id="ARBA00013025"/>
    </source>
</evidence>
<keyword evidence="4" id="KW-0436">Ligase</keyword>
<dbReference type="FunFam" id="3.40.1190.10:FF:000011">
    <property type="entry name" value="Folylpolyglutamate synthase/dihydrofolate synthase"/>
    <property type="match status" value="1"/>
</dbReference>
<evidence type="ECO:0000256" key="9">
    <source>
        <dbReference type="ARBA" id="ARBA00030592"/>
    </source>
</evidence>
<evidence type="ECO:0000256" key="6">
    <source>
        <dbReference type="ARBA" id="ARBA00022741"/>
    </source>
</evidence>
<evidence type="ECO:0000313" key="12">
    <source>
        <dbReference type="EMBL" id="GBR76916.1"/>
    </source>
</evidence>
<keyword evidence="6" id="KW-0547">Nucleotide-binding</keyword>
<dbReference type="PIRSF" id="PIRSF001563">
    <property type="entry name" value="Folylpolyglu_synth"/>
    <property type="match status" value="1"/>
</dbReference>
<evidence type="ECO:0000256" key="2">
    <source>
        <dbReference type="ARBA" id="ARBA00008276"/>
    </source>
</evidence>
<comment type="caution">
    <text evidence="12">The sequence shown here is derived from an EMBL/GenBank/DDBJ whole genome shotgun (WGS) entry which is preliminary data.</text>
</comment>
<evidence type="ECO:0000313" key="13">
    <source>
        <dbReference type="Proteomes" id="UP000275925"/>
    </source>
</evidence>
<dbReference type="InterPro" id="IPR004101">
    <property type="entry name" value="Mur_ligase_C"/>
</dbReference>
<keyword evidence="5" id="KW-0479">Metal-binding</keyword>
<dbReference type="InterPro" id="IPR036615">
    <property type="entry name" value="Mur_ligase_C_dom_sf"/>
</dbReference>
<keyword evidence="8" id="KW-0460">Magnesium</keyword>
<comment type="cofactor">
    <cofactor evidence="1">
        <name>Mg(2+)</name>
        <dbReference type="ChEBI" id="CHEBI:18420"/>
    </cofactor>
</comment>
<dbReference type="GO" id="GO:0004326">
    <property type="term" value="F:tetrahydrofolylpolyglutamate synthase activity"/>
    <property type="evidence" value="ECO:0007669"/>
    <property type="project" value="UniProtKB-EC"/>
</dbReference>
<dbReference type="AlphaFoldDB" id="A0A388TI84"/>
<dbReference type="EMBL" id="BGZO01000064">
    <property type="protein sequence ID" value="GBR76916.1"/>
    <property type="molecule type" value="Genomic_DNA"/>
</dbReference>
<dbReference type="GO" id="GO:0005737">
    <property type="term" value="C:cytoplasm"/>
    <property type="evidence" value="ECO:0007669"/>
    <property type="project" value="TreeGrafter"/>
</dbReference>
<comment type="catalytic activity">
    <reaction evidence="10">
        <text>(6S)-5,6,7,8-tetrahydrofolyl-(gamma-L-Glu)(n) + L-glutamate + ATP = (6S)-5,6,7,8-tetrahydrofolyl-(gamma-L-Glu)(n+1) + ADP + phosphate + H(+)</text>
        <dbReference type="Rhea" id="RHEA:10580"/>
        <dbReference type="Rhea" id="RHEA-COMP:14738"/>
        <dbReference type="Rhea" id="RHEA-COMP:14740"/>
        <dbReference type="ChEBI" id="CHEBI:15378"/>
        <dbReference type="ChEBI" id="CHEBI:29985"/>
        <dbReference type="ChEBI" id="CHEBI:30616"/>
        <dbReference type="ChEBI" id="CHEBI:43474"/>
        <dbReference type="ChEBI" id="CHEBI:141005"/>
        <dbReference type="ChEBI" id="CHEBI:456216"/>
        <dbReference type="EC" id="6.3.2.17"/>
    </reaction>
</comment>
<dbReference type="InterPro" id="IPR036565">
    <property type="entry name" value="Mur-like_cat_sf"/>
</dbReference>
<dbReference type="InterPro" id="IPR001645">
    <property type="entry name" value="Folylpolyglutamate_synth"/>
</dbReference>